<organism evidence="3 4">
    <name type="scientific">Lottia gigantea</name>
    <name type="common">Giant owl limpet</name>
    <dbReference type="NCBI Taxonomy" id="225164"/>
    <lineage>
        <taxon>Eukaryota</taxon>
        <taxon>Metazoa</taxon>
        <taxon>Spiralia</taxon>
        <taxon>Lophotrochozoa</taxon>
        <taxon>Mollusca</taxon>
        <taxon>Gastropoda</taxon>
        <taxon>Patellogastropoda</taxon>
        <taxon>Lottioidea</taxon>
        <taxon>Lottiidae</taxon>
        <taxon>Lottia</taxon>
    </lineage>
</organism>
<evidence type="ECO:0000259" key="2">
    <source>
        <dbReference type="Pfam" id="PF19432"/>
    </source>
</evidence>
<dbReference type="PANTHER" id="PTHR36983">
    <property type="entry name" value="DNAJ HOMOLOG SUBFAMILY C MEMBER 13"/>
    <property type="match status" value="1"/>
</dbReference>
<dbReference type="AlphaFoldDB" id="V4AWQ4"/>
<dbReference type="GO" id="GO:0007032">
    <property type="term" value="P:endosome organization"/>
    <property type="evidence" value="ECO:0007669"/>
    <property type="project" value="InterPro"/>
</dbReference>
<dbReference type="OrthoDB" id="69656at2759"/>
<evidence type="ECO:0000313" key="4">
    <source>
        <dbReference type="Proteomes" id="UP000030746"/>
    </source>
</evidence>
<dbReference type="Pfam" id="PF14237">
    <property type="entry name" value="GYF_2"/>
    <property type="match status" value="1"/>
</dbReference>
<evidence type="ECO:0000313" key="3">
    <source>
        <dbReference type="EMBL" id="ESP01913.1"/>
    </source>
</evidence>
<evidence type="ECO:0000259" key="1">
    <source>
        <dbReference type="Pfam" id="PF14237"/>
    </source>
</evidence>
<dbReference type="GeneID" id="20244391"/>
<dbReference type="InterPro" id="IPR025640">
    <property type="entry name" value="GYF_2"/>
</dbReference>
<dbReference type="Proteomes" id="UP000030746">
    <property type="component" value="Unassembled WGS sequence"/>
</dbReference>
<feature type="domain" description="DnaJ homologue subfamily C GRV2/DNAJC13 N-terminal" evidence="2">
    <location>
        <begin position="1"/>
        <end position="242"/>
    </location>
</feature>
<reference evidence="3 4" key="1">
    <citation type="journal article" date="2013" name="Nature">
        <title>Insights into bilaterian evolution from three spiralian genomes.</title>
        <authorList>
            <person name="Simakov O."/>
            <person name="Marletaz F."/>
            <person name="Cho S.J."/>
            <person name="Edsinger-Gonzales E."/>
            <person name="Havlak P."/>
            <person name="Hellsten U."/>
            <person name="Kuo D.H."/>
            <person name="Larsson T."/>
            <person name="Lv J."/>
            <person name="Arendt D."/>
            <person name="Savage R."/>
            <person name="Osoegawa K."/>
            <person name="de Jong P."/>
            <person name="Grimwood J."/>
            <person name="Chapman J.A."/>
            <person name="Shapiro H."/>
            <person name="Aerts A."/>
            <person name="Otillar R.P."/>
            <person name="Terry A.Y."/>
            <person name="Boore J.L."/>
            <person name="Grigoriev I.V."/>
            <person name="Lindberg D.R."/>
            <person name="Seaver E.C."/>
            <person name="Weisblat D.A."/>
            <person name="Putnam N.H."/>
            <person name="Rokhsar D.S."/>
        </authorList>
    </citation>
    <scope>NUCLEOTIDE SEQUENCE [LARGE SCALE GENOMIC DNA]</scope>
</reference>
<dbReference type="SUPFAM" id="SSF55277">
    <property type="entry name" value="GYF domain"/>
    <property type="match status" value="1"/>
</dbReference>
<feature type="domain" description="GYF" evidence="1">
    <location>
        <begin position="331"/>
        <end position="381"/>
    </location>
</feature>
<dbReference type="GO" id="GO:2000641">
    <property type="term" value="P:regulation of early endosome to late endosome transport"/>
    <property type="evidence" value="ECO:0007669"/>
    <property type="project" value="InterPro"/>
</dbReference>
<keyword evidence="4" id="KW-1185">Reference proteome</keyword>
<dbReference type="CTD" id="20244391"/>
<dbReference type="Gene3D" id="3.30.1490.40">
    <property type="match status" value="1"/>
</dbReference>
<gene>
    <name evidence="3" type="ORF">LOTGIDRAFT_180237</name>
</gene>
<protein>
    <submittedName>
        <fullName evidence="3">Uncharacterized protein</fullName>
    </submittedName>
</protein>
<dbReference type="InterPro" id="IPR045802">
    <property type="entry name" value="GRV2/DNAJC13_N"/>
</dbReference>
<dbReference type="Pfam" id="PF19432">
    <property type="entry name" value="RME-8_N"/>
    <property type="match status" value="1"/>
</dbReference>
<dbReference type="HOGENOM" id="CLU_657712_0_0_1"/>
<dbReference type="STRING" id="225164.V4AWQ4"/>
<dbReference type="InterPro" id="IPR035445">
    <property type="entry name" value="GYF-like_dom_sf"/>
</dbReference>
<dbReference type="InterPro" id="IPR044978">
    <property type="entry name" value="GRV2/DNAJC13"/>
</dbReference>
<dbReference type="PANTHER" id="PTHR36983:SF2">
    <property type="entry name" value="DNAJ HOMOLOG SUBFAMILY C MEMBER 13"/>
    <property type="match status" value="1"/>
</dbReference>
<sequence>MAIVKGAGMVMKAIIEEGDAEIAAKMQDLALAEGALPKHLHTAMFTQSNDSRMLTNRQLSRHLVGLWVTGHPTAMGLLRRILPSGLLAYLDSTEPVPIHEADKLHVRDNVKLAQEHQNKNRRNAQIVILEKKVDEFLQHWRSRIGLEKTKQQNDRPIVLRKRRERIKSEANWKLFYYYFNQDHAKPNLIWNYRTREELREALENEMRAFTVDKELGQSFVIGWNHQEFEVPYNCLNEEIKIEIGAFNDTRYMVGMLDRCTDKLERDRLILFLNKLILHQRNVKEIMDANGVKILVDLLTLAHLHTSRATVPLQSNVIEAGADMKRDSEKEWYYGNAEKERLGPFSFEEMKEFWKEGIITAKTRCWAQGMDGWRPLHTVPQLKWILLATSQPVMNETDLATLILNMLIKMTEYFPSRLV</sequence>
<dbReference type="KEGG" id="lgi:LOTGIDRAFT_180237"/>
<dbReference type="RefSeq" id="XP_009047403.1">
    <property type="nucleotide sequence ID" value="XM_009049155.1"/>
</dbReference>
<accession>V4AWQ4</accession>
<dbReference type="GO" id="GO:0010008">
    <property type="term" value="C:endosome membrane"/>
    <property type="evidence" value="ECO:0007669"/>
    <property type="project" value="TreeGrafter"/>
</dbReference>
<dbReference type="EMBL" id="KB200330">
    <property type="protein sequence ID" value="ESP01913.1"/>
    <property type="molecule type" value="Genomic_DNA"/>
</dbReference>
<proteinExistence type="predicted"/>
<dbReference type="GO" id="GO:0006898">
    <property type="term" value="P:receptor-mediated endocytosis"/>
    <property type="evidence" value="ECO:0007669"/>
    <property type="project" value="TreeGrafter"/>
</dbReference>
<name>V4AWQ4_LOTGI</name>